<evidence type="ECO:0000256" key="1">
    <source>
        <dbReference type="SAM" id="MobiDB-lite"/>
    </source>
</evidence>
<dbReference type="AlphaFoldDB" id="A0AB73B5A1"/>
<gene>
    <name evidence="3" type="ORF">CFL01nite_02910</name>
</gene>
<feature type="compositionally biased region" description="Low complexity" evidence="1">
    <location>
        <begin position="197"/>
        <end position="208"/>
    </location>
</feature>
<organism evidence="3 4">
    <name type="scientific">Corynebacterium flavescens</name>
    <dbReference type="NCBI Taxonomy" id="28028"/>
    <lineage>
        <taxon>Bacteria</taxon>
        <taxon>Bacillati</taxon>
        <taxon>Actinomycetota</taxon>
        <taxon>Actinomycetes</taxon>
        <taxon>Mycobacteriales</taxon>
        <taxon>Corynebacteriaceae</taxon>
        <taxon>Corynebacterium</taxon>
    </lineage>
</organism>
<dbReference type="PANTHER" id="PTHR36302">
    <property type="entry name" value="BLR7088 PROTEIN"/>
    <property type="match status" value="1"/>
</dbReference>
<evidence type="ECO:0000313" key="3">
    <source>
        <dbReference type="EMBL" id="GEB96796.1"/>
    </source>
</evidence>
<feature type="chain" id="PRO_5044502282" description="Copper chaperone PCu(A)C" evidence="2">
    <location>
        <begin position="23"/>
        <end position="218"/>
    </location>
</feature>
<feature type="signal peptide" evidence="2">
    <location>
        <begin position="1"/>
        <end position="22"/>
    </location>
</feature>
<dbReference type="Gene3D" id="2.60.40.1890">
    <property type="entry name" value="PCu(A)C copper chaperone"/>
    <property type="match status" value="1"/>
</dbReference>
<protein>
    <recommendedName>
        <fullName evidence="5">Copper chaperone PCu(A)C</fullName>
    </recommendedName>
</protein>
<accession>A0AB73B5A1</accession>
<proteinExistence type="predicted"/>
<keyword evidence="2" id="KW-0732">Signal</keyword>
<dbReference type="Proteomes" id="UP000315353">
    <property type="component" value="Unassembled WGS sequence"/>
</dbReference>
<dbReference type="RefSeq" id="WP_255312463.1">
    <property type="nucleotide sequence ID" value="NZ_BJNB01000002.1"/>
</dbReference>
<dbReference type="EMBL" id="BJNB01000002">
    <property type="protein sequence ID" value="GEB96796.1"/>
    <property type="molecule type" value="Genomic_DNA"/>
</dbReference>
<dbReference type="PROSITE" id="PS51257">
    <property type="entry name" value="PROKAR_LIPOPROTEIN"/>
    <property type="match status" value="1"/>
</dbReference>
<feature type="region of interest" description="Disordered" evidence="1">
    <location>
        <begin position="178"/>
        <end position="218"/>
    </location>
</feature>
<reference evidence="3 4" key="1">
    <citation type="submission" date="2019-06" db="EMBL/GenBank/DDBJ databases">
        <title>Whole genome shotgun sequence of Corynebacterium flavescens NBRC 14136.</title>
        <authorList>
            <person name="Hosoyama A."/>
            <person name="Uohara A."/>
            <person name="Ohji S."/>
            <person name="Ichikawa N."/>
        </authorList>
    </citation>
    <scope>NUCLEOTIDE SEQUENCE [LARGE SCALE GENOMIC DNA]</scope>
    <source>
        <strain evidence="3 4">NBRC 14136</strain>
    </source>
</reference>
<dbReference type="InterPro" id="IPR007410">
    <property type="entry name" value="LpqE-like"/>
</dbReference>
<evidence type="ECO:0000313" key="4">
    <source>
        <dbReference type="Proteomes" id="UP000315353"/>
    </source>
</evidence>
<feature type="region of interest" description="Disordered" evidence="1">
    <location>
        <begin position="29"/>
        <end position="56"/>
    </location>
</feature>
<dbReference type="Pfam" id="PF04314">
    <property type="entry name" value="PCuAC"/>
    <property type="match status" value="1"/>
</dbReference>
<dbReference type="PANTHER" id="PTHR36302:SF1">
    <property type="entry name" value="COPPER CHAPERONE PCU(A)C"/>
    <property type="match status" value="1"/>
</dbReference>
<dbReference type="InterPro" id="IPR036182">
    <property type="entry name" value="PCuAC_sf"/>
</dbReference>
<evidence type="ECO:0008006" key="5">
    <source>
        <dbReference type="Google" id="ProtNLM"/>
    </source>
</evidence>
<evidence type="ECO:0000256" key="2">
    <source>
        <dbReference type="SAM" id="SignalP"/>
    </source>
</evidence>
<dbReference type="InterPro" id="IPR058248">
    <property type="entry name" value="Lxx211020-like"/>
</dbReference>
<sequence length="218" mass="22256">MKMTSGMRFTLGIIAASTLALSACSASDEPASTSESAAQSSAQSAAPSSAASSAQEGEVVLSQGVVRAAEEGSDMTAIFGTLENNSDSDVEVTGFHSSANADMNQLHQTVNGQMSQMTEPMVIPAHGTFELNPGGNHLMLMGLHQPIKAGETIDVTLELKDGSEIDLGQVEARSMGAGGEAYGDIEGHGGQGERSDMSGMDGMSGMGSEAKPSESAEH</sequence>
<dbReference type="SUPFAM" id="SSF110087">
    <property type="entry name" value="DR1885-like metal-binding protein"/>
    <property type="match status" value="1"/>
</dbReference>
<comment type="caution">
    <text evidence="3">The sequence shown here is derived from an EMBL/GenBank/DDBJ whole genome shotgun (WGS) entry which is preliminary data.</text>
</comment>
<name>A0AB73B5A1_CORFL</name>
<feature type="compositionally biased region" description="Basic and acidic residues" evidence="1">
    <location>
        <begin position="185"/>
        <end position="196"/>
    </location>
</feature>